<keyword evidence="5" id="KW-0442">Lipid degradation</keyword>
<dbReference type="PROSITE" id="PS51257">
    <property type="entry name" value="PROKAR_LIPOPROTEIN"/>
    <property type="match status" value="1"/>
</dbReference>
<comment type="similarity">
    <text evidence="2">Belongs to the phospholipase D family.</text>
</comment>
<dbReference type="SMART" id="SM00894">
    <property type="entry name" value="Excalibur"/>
    <property type="match status" value="1"/>
</dbReference>
<evidence type="ECO:0000259" key="9">
    <source>
        <dbReference type="PROSITE" id="PS50035"/>
    </source>
</evidence>
<keyword evidence="6" id="KW-0443">Lipid metabolism</keyword>
<dbReference type="EMBL" id="JAAAMV010000017">
    <property type="protein sequence ID" value="NBD25838.1"/>
    <property type="molecule type" value="Genomic_DNA"/>
</dbReference>
<evidence type="ECO:0000256" key="6">
    <source>
        <dbReference type="ARBA" id="ARBA00023098"/>
    </source>
</evidence>
<keyword evidence="4" id="KW-0378">Hydrolase</keyword>
<reference evidence="10 11" key="1">
    <citation type="submission" date="2020-01" db="EMBL/GenBank/DDBJ databases">
        <title>Paenibacillus soybeanensis sp. nov. isolated from the nodules of soybean (Glycine max(L.) Merr).</title>
        <authorList>
            <person name="Wang H."/>
        </authorList>
    </citation>
    <scope>NUCLEOTIDE SEQUENCE [LARGE SCALE GENOMIC DNA]</scope>
    <source>
        <strain evidence="10 11">T1</strain>
    </source>
</reference>
<dbReference type="InterPro" id="IPR001736">
    <property type="entry name" value="PLipase_D/transphosphatidylase"/>
</dbReference>
<evidence type="ECO:0000256" key="1">
    <source>
        <dbReference type="ARBA" id="ARBA00000798"/>
    </source>
</evidence>
<evidence type="ECO:0000313" key="11">
    <source>
        <dbReference type="Proteomes" id="UP000665561"/>
    </source>
</evidence>
<dbReference type="InterPro" id="IPR051406">
    <property type="entry name" value="PLD_domain"/>
</dbReference>
<evidence type="ECO:0000256" key="4">
    <source>
        <dbReference type="ARBA" id="ARBA00022801"/>
    </source>
</evidence>
<dbReference type="PANTHER" id="PTHR43856:SF1">
    <property type="entry name" value="MITOCHONDRIAL CARDIOLIPIN HYDROLASE"/>
    <property type="match status" value="1"/>
</dbReference>
<feature type="region of interest" description="Disordered" evidence="7">
    <location>
        <begin position="184"/>
        <end position="261"/>
    </location>
</feature>
<dbReference type="Proteomes" id="UP000665561">
    <property type="component" value="Unassembled WGS sequence"/>
</dbReference>
<dbReference type="PANTHER" id="PTHR43856">
    <property type="entry name" value="CARDIOLIPIN HYDROLASE"/>
    <property type="match status" value="1"/>
</dbReference>
<evidence type="ECO:0000256" key="2">
    <source>
        <dbReference type="ARBA" id="ARBA00008664"/>
    </source>
</evidence>
<dbReference type="EC" id="3.1.4.4" evidence="3"/>
<evidence type="ECO:0000256" key="8">
    <source>
        <dbReference type="SAM" id="SignalP"/>
    </source>
</evidence>
<evidence type="ECO:0000256" key="7">
    <source>
        <dbReference type="SAM" id="MobiDB-lite"/>
    </source>
</evidence>
<protein>
    <recommendedName>
        <fullName evidence="3">phospholipase D</fullName>
        <ecNumber evidence="3">3.1.4.4</ecNumber>
    </recommendedName>
</protein>
<dbReference type="SUPFAM" id="SSF56024">
    <property type="entry name" value="Phospholipase D/nuclease"/>
    <property type="match status" value="1"/>
</dbReference>
<keyword evidence="8" id="KW-0732">Signal</keyword>
<dbReference type="RefSeq" id="WP_161744644.1">
    <property type="nucleotide sequence ID" value="NZ_JAAAMV010000017.1"/>
</dbReference>
<evidence type="ECO:0000313" key="10">
    <source>
        <dbReference type="EMBL" id="NBD25838.1"/>
    </source>
</evidence>
<keyword evidence="11" id="KW-1185">Reference proteome</keyword>
<feature type="domain" description="PLD phosphodiesterase" evidence="9">
    <location>
        <begin position="122"/>
        <end position="149"/>
    </location>
</feature>
<dbReference type="PROSITE" id="PS50035">
    <property type="entry name" value="PLD"/>
    <property type="match status" value="1"/>
</dbReference>
<organism evidence="10 11">
    <name type="scientific">Paenibacillus glycinis</name>
    <dbReference type="NCBI Taxonomy" id="2697035"/>
    <lineage>
        <taxon>Bacteria</taxon>
        <taxon>Bacillati</taxon>
        <taxon>Bacillota</taxon>
        <taxon>Bacilli</taxon>
        <taxon>Bacillales</taxon>
        <taxon>Paenibacillaceae</taxon>
        <taxon>Paenibacillus</taxon>
    </lineage>
</organism>
<comment type="catalytic activity">
    <reaction evidence="1">
        <text>a 1,2-diacyl-sn-glycero-3-phosphocholine + H2O = a 1,2-diacyl-sn-glycero-3-phosphate + choline + H(+)</text>
        <dbReference type="Rhea" id="RHEA:14445"/>
        <dbReference type="ChEBI" id="CHEBI:15354"/>
        <dbReference type="ChEBI" id="CHEBI:15377"/>
        <dbReference type="ChEBI" id="CHEBI:15378"/>
        <dbReference type="ChEBI" id="CHEBI:57643"/>
        <dbReference type="ChEBI" id="CHEBI:58608"/>
        <dbReference type="EC" id="3.1.4.4"/>
    </reaction>
</comment>
<sequence length="261" mass="27103">MKRIPFVLPALLAVFLSGCSLYASPSASAPAAEGIQAEWAFTQADQQPERLLIGVIDGAARTLDIAIYSLTKPDIVDAIKRAQTRGVAVRIITDRIQAQGKSQREALKLLGSAGIPMKQNKHSGLMHLKMTIADGKTATTGSFNYSKAASTDNDEVLMVLRGGEVAQSFESQFQAMWEDADGFDSISPVIGQPAEGSSETDAEGESESASGTEPAAGPPAGVTAFASCAEAKAAGKAPLHKGDPGYSAKMDGDGDGVACEK</sequence>
<accession>A0ABW9XT38</accession>
<feature type="signal peptide" evidence="8">
    <location>
        <begin position="1"/>
        <end position="23"/>
    </location>
</feature>
<evidence type="ECO:0000256" key="3">
    <source>
        <dbReference type="ARBA" id="ARBA00012027"/>
    </source>
</evidence>
<proteinExistence type="inferred from homology"/>
<dbReference type="InterPro" id="IPR025202">
    <property type="entry name" value="PLD-like_dom"/>
</dbReference>
<dbReference type="Pfam" id="PF05901">
    <property type="entry name" value="Excalibur"/>
    <property type="match status" value="1"/>
</dbReference>
<evidence type="ECO:0000256" key="5">
    <source>
        <dbReference type="ARBA" id="ARBA00022963"/>
    </source>
</evidence>
<name>A0ABW9XT38_9BACL</name>
<comment type="caution">
    <text evidence="10">The sequence shown here is derived from an EMBL/GenBank/DDBJ whole genome shotgun (WGS) entry which is preliminary data.</text>
</comment>
<feature type="chain" id="PRO_5047110928" description="phospholipase D" evidence="8">
    <location>
        <begin position="24"/>
        <end position="261"/>
    </location>
</feature>
<gene>
    <name evidence="10" type="ORF">GT019_18350</name>
</gene>
<dbReference type="Gene3D" id="3.30.870.10">
    <property type="entry name" value="Endonuclease Chain A"/>
    <property type="match status" value="1"/>
</dbReference>
<feature type="compositionally biased region" description="Low complexity" evidence="7">
    <location>
        <begin position="224"/>
        <end position="237"/>
    </location>
</feature>
<dbReference type="Pfam" id="PF13091">
    <property type="entry name" value="PLDc_2"/>
    <property type="match status" value="1"/>
</dbReference>
<dbReference type="InterPro" id="IPR008613">
    <property type="entry name" value="Excalibur_Ca-bd_domain"/>
</dbReference>